<feature type="domain" description="RNA polymerase sigma factor 70 region 4 type 2" evidence="7">
    <location>
        <begin position="136"/>
        <end position="184"/>
    </location>
</feature>
<dbReference type="InterPro" id="IPR013325">
    <property type="entry name" value="RNA_pol_sigma_r2"/>
</dbReference>
<dbReference type="GO" id="GO:0003677">
    <property type="term" value="F:DNA binding"/>
    <property type="evidence" value="ECO:0007669"/>
    <property type="project" value="UniProtKB-KW"/>
</dbReference>
<dbReference type="PANTHER" id="PTHR43133:SF8">
    <property type="entry name" value="RNA POLYMERASE SIGMA FACTOR HI_1459-RELATED"/>
    <property type="match status" value="1"/>
</dbReference>
<dbReference type="PANTHER" id="PTHR43133">
    <property type="entry name" value="RNA POLYMERASE ECF-TYPE SIGMA FACTO"/>
    <property type="match status" value="1"/>
</dbReference>
<dbReference type="InterPro" id="IPR013324">
    <property type="entry name" value="RNA_pol_sigma_r3/r4-like"/>
</dbReference>
<accession>A0A5R8K9I8</accession>
<dbReference type="SUPFAM" id="SSF88659">
    <property type="entry name" value="Sigma3 and sigma4 domains of RNA polymerase sigma factors"/>
    <property type="match status" value="1"/>
</dbReference>
<keyword evidence="9" id="KW-1185">Reference proteome</keyword>
<dbReference type="InterPro" id="IPR036388">
    <property type="entry name" value="WH-like_DNA-bd_sf"/>
</dbReference>
<name>A0A5R8K9I8_9BACT</name>
<comment type="caution">
    <text evidence="8">The sequence shown here is derived from an EMBL/GenBank/DDBJ whole genome shotgun (WGS) entry which is preliminary data.</text>
</comment>
<keyword evidence="4" id="KW-0238">DNA-binding</keyword>
<keyword evidence="3" id="KW-0731">Sigma factor</keyword>
<evidence type="ECO:0000256" key="1">
    <source>
        <dbReference type="ARBA" id="ARBA00010641"/>
    </source>
</evidence>
<dbReference type="Gene3D" id="1.10.1740.10">
    <property type="match status" value="1"/>
</dbReference>
<keyword evidence="2" id="KW-0805">Transcription regulation</keyword>
<evidence type="ECO:0000259" key="7">
    <source>
        <dbReference type="Pfam" id="PF08281"/>
    </source>
</evidence>
<evidence type="ECO:0000256" key="3">
    <source>
        <dbReference type="ARBA" id="ARBA00023082"/>
    </source>
</evidence>
<evidence type="ECO:0000259" key="6">
    <source>
        <dbReference type="Pfam" id="PF04542"/>
    </source>
</evidence>
<dbReference type="Pfam" id="PF04542">
    <property type="entry name" value="Sigma70_r2"/>
    <property type="match status" value="1"/>
</dbReference>
<dbReference type="GO" id="GO:0016987">
    <property type="term" value="F:sigma factor activity"/>
    <property type="evidence" value="ECO:0007669"/>
    <property type="project" value="UniProtKB-KW"/>
</dbReference>
<dbReference type="OrthoDB" id="9784984at2"/>
<dbReference type="GO" id="GO:0006352">
    <property type="term" value="P:DNA-templated transcription initiation"/>
    <property type="evidence" value="ECO:0007669"/>
    <property type="project" value="InterPro"/>
</dbReference>
<dbReference type="InterPro" id="IPR039425">
    <property type="entry name" value="RNA_pol_sigma-70-like"/>
</dbReference>
<keyword evidence="5" id="KW-0804">Transcription</keyword>
<dbReference type="RefSeq" id="WP_138088090.1">
    <property type="nucleotide sequence ID" value="NZ_VAUV01000017.1"/>
</dbReference>
<evidence type="ECO:0000256" key="2">
    <source>
        <dbReference type="ARBA" id="ARBA00023015"/>
    </source>
</evidence>
<evidence type="ECO:0000256" key="5">
    <source>
        <dbReference type="ARBA" id="ARBA00023163"/>
    </source>
</evidence>
<feature type="domain" description="RNA polymerase sigma-70 region 2" evidence="6">
    <location>
        <begin position="27"/>
        <end position="87"/>
    </location>
</feature>
<dbReference type="InterPro" id="IPR014284">
    <property type="entry name" value="RNA_pol_sigma-70_dom"/>
</dbReference>
<reference evidence="8 9" key="1">
    <citation type="submission" date="2019-05" db="EMBL/GenBank/DDBJ databases">
        <title>Verrucobacter flavum gen. nov., sp. nov. a new member of the family Verrucomicrobiaceae.</title>
        <authorList>
            <person name="Szuroczki S."/>
            <person name="Abbaszade G."/>
            <person name="Szabo A."/>
            <person name="Felfoldi T."/>
            <person name="Schumann P."/>
            <person name="Boka K."/>
            <person name="Keki Z."/>
            <person name="Toumi M."/>
            <person name="Toth E."/>
        </authorList>
    </citation>
    <scope>NUCLEOTIDE SEQUENCE [LARGE SCALE GENOMIC DNA]</scope>
    <source>
        <strain evidence="8 9">MG-N-17</strain>
    </source>
</reference>
<protein>
    <submittedName>
        <fullName evidence="8">RNA polymerase sigma factor</fullName>
    </submittedName>
</protein>
<evidence type="ECO:0000256" key="4">
    <source>
        <dbReference type="ARBA" id="ARBA00023125"/>
    </source>
</evidence>
<dbReference type="Pfam" id="PF08281">
    <property type="entry name" value="Sigma70_r4_2"/>
    <property type="match status" value="1"/>
</dbReference>
<sequence length="283" mass="32025">MDRSLEATDEDLVALAKEGELDALDGLVRRHQSWVFNLALRMVWRRDVAEDATQEILIKAVTHLGSFEGRSKFSTWLHQIAVNHLMNVRKSEMEEKAMTFTDMGASLEAVVDEDLPDEKVPPVATGLLVEEARIGCMTAMLMCLDRRQRLAFILGEVMGESSENAAAALEVTSANFRQLLSRARHDLYQFMNDKCGLVNEANPCRCARKAAGFMKQGWLDPVNRQFTKDRLDGVRQRAPELLGELEEMDRRHAVLYREQEWLMGPDLVGRLRELVAASSFSKS</sequence>
<dbReference type="NCBIfam" id="TIGR02937">
    <property type="entry name" value="sigma70-ECF"/>
    <property type="match status" value="1"/>
</dbReference>
<dbReference type="SUPFAM" id="SSF88946">
    <property type="entry name" value="Sigma2 domain of RNA polymerase sigma factors"/>
    <property type="match status" value="1"/>
</dbReference>
<dbReference type="InterPro" id="IPR013249">
    <property type="entry name" value="RNA_pol_sigma70_r4_t2"/>
</dbReference>
<proteinExistence type="inferred from homology"/>
<dbReference type="EMBL" id="VAUV01000017">
    <property type="protein sequence ID" value="TLD68961.1"/>
    <property type="molecule type" value="Genomic_DNA"/>
</dbReference>
<dbReference type="Proteomes" id="UP000306196">
    <property type="component" value="Unassembled WGS sequence"/>
</dbReference>
<dbReference type="Gene3D" id="1.10.10.10">
    <property type="entry name" value="Winged helix-like DNA-binding domain superfamily/Winged helix DNA-binding domain"/>
    <property type="match status" value="1"/>
</dbReference>
<evidence type="ECO:0000313" key="9">
    <source>
        <dbReference type="Proteomes" id="UP000306196"/>
    </source>
</evidence>
<dbReference type="AlphaFoldDB" id="A0A5R8K9I8"/>
<dbReference type="InterPro" id="IPR007627">
    <property type="entry name" value="RNA_pol_sigma70_r2"/>
</dbReference>
<gene>
    <name evidence="8" type="ORF">FEM03_20075</name>
</gene>
<organism evidence="8 9">
    <name type="scientific">Phragmitibacter flavus</name>
    <dbReference type="NCBI Taxonomy" id="2576071"/>
    <lineage>
        <taxon>Bacteria</taxon>
        <taxon>Pseudomonadati</taxon>
        <taxon>Verrucomicrobiota</taxon>
        <taxon>Verrucomicrobiia</taxon>
        <taxon>Verrucomicrobiales</taxon>
        <taxon>Verrucomicrobiaceae</taxon>
        <taxon>Phragmitibacter</taxon>
    </lineage>
</organism>
<comment type="similarity">
    <text evidence="1">Belongs to the sigma-70 factor family. ECF subfamily.</text>
</comment>
<evidence type="ECO:0000313" key="8">
    <source>
        <dbReference type="EMBL" id="TLD68961.1"/>
    </source>
</evidence>